<dbReference type="RefSeq" id="WP_073076321.1">
    <property type="nucleotide sequence ID" value="NZ_FQXV01000002.1"/>
</dbReference>
<accession>A0A1M5VBJ3</accession>
<dbReference type="EMBL" id="FQXV01000002">
    <property type="protein sequence ID" value="SHH72619.1"/>
    <property type="molecule type" value="Genomic_DNA"/>
</dbReference>
<dbReference type="Pfam" id="PF09986">
    <property type="entry name" value="DUF2225"/>
    <property type="match status" value="1"/>
</dbReference>
<evidence type="ECO:0000313" key="3">
    <source>
        <dbReference type="EMBL" id="SHH72619.1"/>
    </source>
</evidence>
<dbReference type="SUPFAM" id="SSF51206">
    <property type="entry name" value="cAMP-binding domain-like"/>
    <property type="match status" value="1"/>
</dbReference>
<evidence type="ECO:0000259" key="2">
    <source>
        <dbReference type="PROSITE" id="PS50042"/>
    </source>
</evidence>
<dbReference type="Gene3D" id="2.60.120.10">
    <property type="entry name" value="Jelly Rolls"/>
    <property type="match status" value="1"/>
</dbReference>
<name>A0A1M5VBJ3_9FIRM</name>
<sequence>MVNITTIKNISRVKKCSAGTVITGSGSDNVLFVIVKGEVGVFVNYSQTGAEMIRELSTGDLFGDPGLLQDKEAAYTAVSLDESIIIPVERNDITEFFQEEPALAFELLKELFIRLEQPADDAGDAKAANAGQKRRTDAKPPEKKPTGAARPAPAVPAAAPEKAKPAAELSPVTAQNGKFALFPENHGDYELSLAEQNSAILMNKTHTCPVCRQTFTALAVRPSKLVVAATDSDLRYHYKGIEPLYYEVLTCPHCLYSALSDIFDAPEKPKGEIVKALEMLQNNVGIDFGAGKTTVSVFAGFYLALFCAPVAFTKYQLVAAKLQYKLSRVYGDAGDADMENQTAVKALDNYLYAYSRIGVPPAQEQQICVLIGELYLKQNDLKNAITFFNKARTCPGGSPALKNHAENRSYEIREMAADKK</sequence>
<protein>
    <submittedName>
        <fullName evidence="3">Uncharacterized protein, DUF2225 family</fullName>
    </submittedName>
</protein>
<dbReference type="STRING" id="1123282.SAMN02745823_00747"/>
<reference evidence="3 4" key="1">
    <citation type="submission" date="2016-11" db="EMBL/GenBank/DDBJ databases">
        <authorList>
            <person name="Jaros S."/>
            <person name="Januszkiewicz K."/>
            <person name="Wedrychowicz H."/>
        </authorList>
    </citation>
    <scope>NUCLEOTIDE SEQUENCE [LARGE SCALE GENOMIC DNA]</scope>
    <source>
        <strain evidence="3 4">DSM 10068</strain>
    </source>
</reference>
<dbReference type="CDD" id="cd00038">
    <property type="entry name" value="CAP_ED"/>
    <property type="match status" value="1"/>
</dbReference>
<dbReference type="AlphaFoldDB" id="A0A1M5VBJ3"/>
<feature type="compositionally biased region" description="Basic and acidic residues" evidence="1">
    <location>
        <begin position="134"/>
        <end position="145"/>
    </location>
</feature>
<evidence type="ECO:0000256" key="1">
    <source>
        <dbReference type="SAM" id="MobiDB-lite"/>
    </source>
</evidence>
<dbReference type="PROSITE" id="PS50042">
    <property type="entry name" value="CNMP_BINDING_3"/>
    <property type="match status" value="1"/>
</dbReference>
<gene>
    <name evidence="3" type="ORF">SAMN02745823_00747</name>
</gene>
<dbReference type="InterPro" id="IPR018708">
    <property type="entry name" value="DUF2225"/>
</dbReference>
<dbReference type="InterPro" id="IPR014710">
    <property type="entry name" value="RmlC-like_jellyroll"/>
</dbReference>
<dbReference type="InterPro" id="IPR018490">
    <property type="entry name" value="cNMP-bd_dom_sf"/>
</dbReference>
<feature type="compositionally biased region" description="Low complexity" evidence="1">
    <location>
        <begin position="148"/>
        <end position="160"/>
    </location>
</feature>
<dbReference type="OrthoDB" id="9780343at2"/>
<organism evidence="3 4">
    <name type="scientific">Sporobacter termitidis DSM 10068</name>
    <dbReference type="NCBI Taxonomy" id="1123282"/>
    <lineage>
        <taxon>Bacteria</taxon>
        <taxon>Bacillati</taxon>
        <taxon>Bacillota</taxon>
        <taxon>Clostridia</taxon>
        <taxon>Eubacteriales</taxon>
        <taxon>Oscillospiraceae</taxon>
        <taxon>Sporobacter</taxon>
    </lineage>
</organism>
<feature type="domain" description="Cyclic nucleotide-binding" evidence="2">
    <location>
        <begin position="20"/>
        <end position="114"/>
    </location>
</feature>
<evidence type="ECO:0000313" key="4">
    <source>
        <dbReference type="Proteomes" id="UP000183995"/>
    </source>
</evidence>
<dbReference type="Proteomes" id="UP000183995">
    <property type="component" value="Unassembled WGS sequence"/>
</dbReference>
<dbReference type="InterPro" id="IPR000595">
    <property type="entry name" value="cNMP-bd_dom"/>
</dbReference>
<keyword evidence="4" id="KW-1185">Reference proteome</keyword>
<dbReference type="Pfam" id="PF00027">
    <property type="entry name" value="cNMP_binding"/>
    <property type="match status" value="1"/>
</dbReference>
<proteinExistence type="predicted"/>
<feature type="region of interest" description="Disordered" evidence="1">
    <location>
        <begin position="122"/>
        <end position="169"/>
    </location>
</feature>